<sequence>MTVILPTLFIFLFLIFSSGKLAASNMALAPKRVVAQEGEVHKILPESQGQKPQYYKCLAQLGPCSDKYCNKDCCTRQCLSDYNGLHPEAFCLKIPGSAVRLCECYHDCFSR</sequence>
<comment type="caution">
    <text evidence="2">The sequence shown here is derived from an EMBL/GenBank/DDBJ whole genome shotgun (WGS) entry which is preliminary data.</text>
</comment>
<evidence type="ECO:0000256" key="1">
    <source>
        <dbReference type="SAM" id="SignalP"/>
    </source>
</evidence>
<feature type="signal peptide" evidence="1">
    <location>
        <begin position="1"/>
        <end position="22"/>
    </location>
</feature>
<evidence type="ECO:0000313" key="3">
    <source>
        <dbReference type="Proteomes" id="UP001291623"/>
    </source>
</evidence>
<gene>
    <name evidence="2" type="ORF">RND71_019362</name>
</gene>
<accession>A0AAE1RYX2</accession>
<reference evidence="2" key="1">
    <citation type="submission" date="2023-12" db="EMBL/GenBank/DDBJ databases">
        <title>Genome assembly of Anisodus tanguticus.</title>
        <authorList>
            <person name="Wang Y.-J."/>
        </authorList>
    </citation>
    <scope>NUCLEOTIDE SEQUENCE</scope>
    <source>
        <strain evidence="2">KB-2021</strain>
        <tissue evidence="2">Leaf</tissue>
    </source>
</reference>
<dbReference type="EMBL" id="JAVYJV010000010">
    <property type="protein sequence ID" value="KAK4360410.1"/>
    <property type="molecule type" value="Genomic_DNA"/>
</dbReference>
<feature type="chain" id="PRO_5042178988" evidence="1">
    <location>
        <begin position="23"/>
        <end position="111"/>
    </location>
</feature>
<evidence type="ECO:0000313" key="2">
    <source>
        <dbReference type="EMBL" id="KAK4360410.1"/>
    </source>
</evidence>
<protein>
    <submittedName>
        <fullName evidence="2">Uncharacterized protein</fullName>
    </submittedName>
</protein>
<proteinExistence type="predicted"/>
<keyword evidence="3" id="KW-1185">Reference proteome</keyword>
<organism evidence="2 3">
    <name type="scientific">Anisodus tanguticus</name>
    <dbReference type="NCBI Taxonomy" id="243964"/>
    <lineage>
        <taxon>Eukaryota</taxon>
        <taxon>Viridiplantae</taxon>
        <taxon>Streptophyta</taxon>
        <taxon>Embryophyta</taxon>
        <taxon>Tracheophyta</taxon>
        <taxon>Spermatophyta</taxon>
        <taxon>Magnoliopsida</taxon>
        <taxon>eudicotyledons</taxon>
        <taxon>Gunneridae</taxon>
        <taxon>Pentapetalae</taxon>
        <taxon>asterids</taxon>
        <taxon>lamiids</taxon>
        <taxon>Solanales</taxon>
        <taxon>Solanaceae</taxon>
        <taxon>Solanoideae</taxon>
        <taxon>Hyoscyameae</taxon>
        <taxon>Anisodus</taxon>
    </lineage>
</organism>
<dbReference type="AlphaFoldDB" id="A0AAE1RYX2"/>
<keyword evidence="1" id="KW-0732">Signal</keyword>
<dbReference type="Proteomes" id="UP001291623">
    <property type="component" value="Unassembled WGS sequence"/>
</dbReference>
<name>A0AAE1RYX2_9SOLA</name>